<proteinExistence type="predicted"/>
<accession>A0A1Y5T5X9</accession>
<dbReference type="Pfam" id="PF00300">
    <property type="entry name" value="His_Phos_1"/>
    <property type="match status" value="1"/>
</dbReference>
<dbReference type="InterPro" id="IPR013078">
    <property type="entry name" value="His_Pase_superF_clade-1"/>
</dbReference>
<dbReference type="SMART" id="SM00855">
    <property type="entry name" value="PGAM"/>
    <property type="match status" value="1"/>
</dbReference>
<evidence type="ECO:0000313" key="1">
    <source>
        <dbReference type="EMBL" id="SLN56020.1"/>
    </source>
</evidence>
<dbReference type="PANTHER" id="PTHR48100">
    <property type="entry name" value="BROAD-SPECIFICITY PHOSPHATASE YOR283W-RELATED"/>
    <property type="match status" value="1"/>
</dbReference>
<dbReference type="InterPro" id="IPR029033">
    <property type="entry name" value="His_PPase_superfam"/>
</dbReference>
<dbReference type="SUPFAM" id="SSF53254">
    <property type="entry name" value="Phosphoglycerate mutase-like"/>
    <property type="match status" value="1"/>
</dbReference>
<dbReference type="AlphaFoldDB" id="A0A1Y5T5X9"/>
<reference evidence="1 2" key="1">
    <citation type="submission" date="2017-03" db="EMBL/GenBank/DDBJ databases">
        <authorList>
            <person name="Afonso C.L."/>
            <person name="Miller P.J."/>
            <person name="Scott M.A."/>
            <person name="Spackman E."/>
            <person name="Goraichik I."/>
            <person name="Dimitrov K.M."/>
            <person name="Suarez D.L."/>
            <person name="Swayne D.E."/>
        </authorList>
    </citation>
    <scope>NUCLEOTIDE SEQUENCE [LARGE SCALE GENOMIC DNA]</scope>
    <source>
        <strain evidence="1 2">CECT 7971</strain>
    </source>
</reference>
<evidence type="ECO:0000313" key="2">
    <source>
        <dbReference type="Proteomes" id="UP000193307"/>
    </source>
</evidence>
<organism evidence="1 2">
    <name type="scientific">Pacificibacter marinus</name>
    <dbReference type="NCBI Taxonomy" id="658057"/>
    <lineage>
        <taxon>Bacteria</taxon>
        <taxon>Pseudomonadati</taxon>
        <taxon>Pseudomonadota</taxon>
        <taxon>Alphaproteobacteria</taxon>
        <taxon>Rhodobacterales</taxon>
        <taxon>Roseobacteraceae</taxon>
        <taxon>Pacificibacter</taxon>
    </lineage>
</organism>
<dbReference type="STRING" id="658057.SAMN04488032_11432"/>
<dbReference type="CDD" id="cd07067">
    <property type="entry name" value="HP_PGM_like"/>
    <property type="match status" value="1"/>
</dbReference>
<dbReference type="InterPro" id="IPR001345">
    <property type="entry name" value="PG/BPGM_mutase_AS"/>
</dbReference>
<name>A0A1Y5T5X9_9RHOB</name>
<dbReference type="PROSITE" id="PS00175">
    <property type="entry name" value="PG_MUTASE"/>
    <property type="match status" value="1"/>
</dbReference>
<dbReference type="GO" id="GO:0016791">
    <property type="term" value="F:phosphatase activity"/>
    <property type="evidence" value="ECO:0007669"/>
    <property type="project" value="TreeGrafter"/>
</dbReference>
<dbReference type="RefSeq" id="WP_244515863.1">
    <property type="nucleotide sequence ID" value="NZ_FNZV01000014.1"/>
</dbReference>
<protein>
    <submittedName>
        <fullName evidence="1">Bifunctional RNase H/acid phosphatase</fullName>
    </submittedName>
</protein>
<dbReference type="Gene3D" id="3.40.50.1240">
    <property type="entry name" value="Phosphoglycerate mutase-like"/>
    <property type="match status" value="1"/>
</dbReference>
<sequence length="191" mass="21101">MMHLKTAFVVIRHGQTDANRDGRIAGRIEAQLTPEGRSAACALPDWMWPKTILLFSSPQQRARDTAHLGFPEHDPIVLNGLRERDWGVFEGRPVSELPPRDQTPKGGEPWPDMLQRVADAVTFATTEAQRHGPSCLPVLVAHSGVIRAVRHLTGGTAHGPSPVNTTPYLFAPGLDDWDARIPDKKDKSWIV</sequence>
<keyword evidence="2" id="KW-1185">Reference proteome</keyword>
<dbReference type="Proteomes" id="UP000193307">
    <property type="component" value="Unassembled WGS sequence"/>
</dbReference>
<dbReference type="EMBL" id="FWFW01000010">
    <property type="protein sequence ID" value="SLN56020.1"/>
    <property type="molecule type" value="Genomic_DNA"/>
</dbReference>
<gene>
    <name evidence="1" type="ORF">PAM7971_02894</name>
</gene>
<dbReference type="InterPro" id="IPR050275">
    <property type="entry name" value="PGM_Phosphatase"/>
</dbReference>